<evidence type="ECO:0000313" key="3">
    <source>
        <dbReference type="Proteomes" id="UP000887458"/>
    </source>
</evidence>
<evidence type="ECO:0000313" key="2">
    <source>
        <dbReference type="EMBL" id="KAH9426468.1"/>
    </source>
</evidence>
<organism evidence="2 3">
    <name type="scientific">Dermatophagoides pteronyssinus</name>
    <name type="common">European house dust mite</name>
    <dbReference type="NCBI Taxonomy" id="6956"/>
    <lineage>
        <taxon>Eukaryota</taxon>
        <taxon>Metazoa</taxon>
        <taxon>Ecdysozoa</taxon>
        <taxon>Arthropoda</taxon>
        <taxon>Chelicerata</taxon>
        <taxon>Arachnida</taxon>
        <taxon>Acari</taxon>
        <taxon>Acariformes</taxon>
        <taxon>Sarcoptiformes</taxon>
        <taxon>Astigmata</taxon>
        <taxon>Psoroptidia</taxon>
        <taxon>Analgoidea</taxon>
        <taxon>Pyroglyphidae</taxon>
        <taxon>Dermatophagoidinae</taxon>
        <taxon>Dermatophagoides</taxon>
    </lineage>
</organism>
<protein>
    <submittedName>
        <fullName evidence="2">Uncharacterized protein</fullName>
    </submittedName>
</protein>
<gene>
    <name evidence="2" type="ORF">DERP_011038</name>
</gene>
<proteinExistence type="predicted"/>
<feature type="region of interest" description="Disordered" evidence="1">
    <location>
        <begin position="111"/>
        <end position="191"/>
    </location>
</feature>
<name>A0ABQ8JVM9_DERPT</name>
<dbReference type="Proteomes" id="UP000887458">
    <property type="component" value="Unassembled WGS sequence"/>
</dbReference>
<feature type="compositionally biased region" description="Polar residues" evidence="1">
    <location>
        <begin position="111"/>
        <end position="164"/>
    </location>
</feature>
<reference evidence="2 3" key="1">
    <citation type="journal article" date="2018" name="J. Allergy Clin. Immunol.">
        <title>High-quality assembly of Dermatophagoides pteronyssinus genome and transcriptome reveals a wide range of novel allergens.</title>
        <authorList>
            <person name="Liu X.Y."/>
            <person name="Yang K.Y."/>
            <person name="Wang M.Q."/>
            <person name="Kwok J.S."/>
            <person name="Zeng X."/>
            <person name="Yang Z."/>
            <person name="Xiao X.J."/>
            <person name="Lau C.P."/>
            <person name="Li Y."/>
            <person name="Huang Z.M."/>
            <person name="Ba J.G."/>
            <person name="Yim A.K."/>
            <person name="Ouyang C.Y."/>
            <person name="Ngai S.M."/>
            <person name="Chan T.F."/>
            <person name="Leung E.L."/>
            <person name="Liu L."/>
            <person name="Liu Z.G."/>
            <person name="Tsui S.K."/>
        </authorList>
    </citation>
    <scope>NUCLEOTIDE SEQUENCE [LARGE SCALE GENOMIC DNA]</scope>
    <source>
        <strain evidence="2">Derp</strain>
    </source>
</reference>
<reference evidence="2 3" key="2">
    <citation type="journal article" date="2022" name="Mol. Biol. Evol.">
        <title>Comparative Genomics Reveals Insights into the Divergent Evolution of Astigmatic Mites and Household Pest Adaptations.</title>
        <authorList>
            <person name="Xiong Q."/>
            <person name="Wan A.T."/>
            <person name="Liu X."/>
            <person name="Fung C.S."/>
            <person name="Xiao X."/>
            <person name="Malainual N."/>
            <person name="Hou J."/>
            <person name="Wang L."/>
            <person name="Wang M."/>
            <person name="Yang K.Y."/>
            <person name="Cui Y."/>
            <person name="Leung E.L."/>
            <person name="Nong W."/>
            <person name="Shin S.K."/>
            <person name="Au S.W."/>
            <person name="Jeong K.Y."/>
            <person name="Chew F.T."/>
            <person name="Hui J.H."/>
            <person name="Leung T.F."/>
            <person name="Tungtrongchitr A."/>
            <person name="Zhong N."/>
            <person name="Liu Z."/>
            <person name="Tsui S.K."/>
        </authorList>
    </citation>
    <scope>NUCLEOTIDE SEQUENCE [LARGE SCALE GENOMIC DNA]</scope>
    <source>
        <strain evidence="2">Derp</strain>
    </source>
</reference>
<comment type="caution">
    <text evidence="2">The sequence shown here is derived from an EMBL/GenBank/DDBJ whole genome shotgun (WGS) entry which is preliminary data.</text>
</comment>
<accession>A0ABQ8JVM9</accession>
<dbReference type="EMBL" id="NJHN03000010">
    <property type="protein sequence ID" value="KAH9426468.1"/>
    <property type="molecule type" value="Genomic_DNA"/>
</dbReference>
<sequence>MNKENGHLNIDNNIISSTLTSTSFPNVNHLIDSSNSNCYSSGDSDNNNLEHQHFNNKKIISDTNVGLNSTFTLMDNNVQQQQTYELNNIIMKNDDDVVEKLRKQPDIEIESTTTTAMNSVQKTNDKQQQLNTNELSNRPSTLTTMVTTSIPEPISSDSNKITTMNNNNNNNNNEKHQSHQQLQQQQQQQEKRSMFLTIDHKLAIRRRNIGAIRSYEECEIMSSNVPSTISTLKSSTDDISKSMTILSSNDINNNNNDKKCLTSEFVKNRISSLQQNMSVINNDNDNINIMDLDNQNQQPLIHESEIFQSKSLNV</sequence>
<evidence type="ECO:0000256" key="1">
    <source>
        <dbReference type="SAM" id="MobiDB-lite"/>
    </source>
</evidence>
<keyword evidence="3" id="KW-1185">Reference proteome</keyword>